<feature type="compositionally biased region" description="Polar residues" evidence="1">
    <location>
        <begin position="215"/>
        <end position="225"/>
    </location>
</feature>
<name>A0A232LS15_9EURO</name>
<accession>A0A232LS15</accession>
<evidence type="ECO:0000313" key="3">
    <source>
        <dbReference type="EMBL" id="OXV06874.1"/>
    </source>
</evidence>
<evidence type="ECO:0000256" key="1">
    <source>
        <dbReference type="SAM" id="MobiDB-lite"/>
    </source>
</evidence>
<sequence length="556" mass="62114">MGLRTPSLPTIFIQARKPHCYHVFSLPIRTISSSSLQQLNPASVSRERHQDSDSKTESARQDEIATSDSGDGDGDGAMSRRLAEMTEQAILEGGRSTRSNIQEEGFSEELKRRLGERIAAGTTSMSSFRSEHAAAFSIVEMPSAAGQGTRDIAAASRWTGAENLHDATLRMLDDSRKPTIRVPYNIPRPTPIVNTNQKSASSPGHRLADARDRSSTYILSQSPSLSDEEREAVRKELRQRFEPGARSMSMMTIQGLTSLANERIEDAMARGSFKNIPRGQGQHVQTDHNANSAFIDTTEYFMNKIIQKQEIVPPWIEKQQDLAKEIARFRQRLRTDWKRHAARLIASQGGSLAEQIRRARAYAIAESRLSNHLKSTAASSSSSAAASSTTANRNPEQPTFSQIDHEGRLLVSTSSSPSTSPSQSETEDPALPNLAPLRDPAYLSIERGFHELQIKAINDLTRSYNLQAPRVAQKPYLNLERELNSCYSDVTPSLADEILRRTTDRARKARKTPLLNLPTVTRPKTARVYDEDRSNGYGFRELWRDLWGKKQEERTN</sequence>
<gene>
    <name evidence="3" type="ORF">Egran_05359</name>
</gene>
<feature type="compositionally biased region" description="Basic and acidic residues" evidence="1">
    <location>
        <begin position="45"/>
        <end position="63"/>
    </location>
</feature>
<dbReference type="Proteomes" id="UP000243515">
    <property type="component" value="Unassembled WGS sequence"/>
</dbReference>
<feature type="compositionally biased region" description="Polar residues" evidence="1">
    <location>
        <begin position="392"/>
        <end position="402"/>
    </location>
</feature>
<comment type="caution">
    <text evidence="3">The sequence shown here is derived from an EMBL/GenBank/DDBJ whole genome shotgun (WGS) entry which is preliminary data.</text>
</comment>
<evidence type="ECO:0000313" key="4">
    <source>
        <dbReference type="Proteomes" id="UP000243515"/>
    </source>
</evidence>
<feature type="region of interest" description="Disordered" evidence="1">
    <location>
        <begin position="180"/>
        <end position="231"/>
    </location>
</feature>
<evidence type="ECO:0000259" key="2">
    <source>
        <dbReference type="Pfam" id="PF09350"/>
    </source>
</evidence>
<dbReference type="OrthoDB" id="1922282at2759"/>
<dbReference type="PANTHER" id="PTHR39394">
    <property type="entry name" value="YALI0E31793P"/>
    <property type="match status" value="1"/>
</dbReference>
<dbReference type="Pfam" id="PF09350">
    <property type="entry name" value="DJC28_CD"/>
    <property type="match status" value="1"/>
</dbReference>
<reference evidence="3 4" key="1">
    <citation type="journal article" date="2015" name="Environ. Microbiol.">
        <title>Metagenome sequence of Elaphomyces granulatus from sporocarp tissue reveals Ascomycota ectomycorrhizal fingerprints of genome expansion and a Proteobacteria-rich microbiome.</title>
        <authorList>
            <person name="Quandt C.A."/>
            <person name="Kohler A."/>
            <person name="Hesse C.N."/>
            <person name="Sharpton T.J."/>
            <person name="Martin F."/>
            <person name="Spatafora J.W."/>
        </authorList>
    </citation>
    <scope>NUCLEOTIDE SEQUENCE [LARGE SCALE GENOMIC DNA]</scope>
    <source>
        <strain evidence="3 4">OSC145934</strain>
    </source>
</reference>
<proteinExistence type="predicted"/>
<dbReference type="EMBL" id="NPHW01005323">
    <property type="protein sequence ID" value="OXV06874.1"/>
    <property type="molecule type" value="Genomic_DNA"/>
</dbReference>
<dbReference type="AlphaFoldDB" id="A0A232LS15"/>
<feature type="compositionally biased region" description="Polar residues" evidence="1">
    <location>
        <begin position="192"/>
        <end position="202"/>
    </location>
</feature>
<organism evidence="3 4">
    <name type="scientific">Elaphomyces granulatus</name>
    <dbReference type="NCBI Taxonomy" id="519963"/>
    <lineage>
        <taxon>Eukaryota</taxon>
        <taxon>Fungi</taxon>
        <taxon>Dikarya</taxon>
        <taxon>Ascomycota</taxon>
        <taxon>Pezizomycotina</taxon>
        <taxon>Eurotiomycetes</taxon>
        <taxon>Eurotiomycetidae</taxon>
        <taxon>Eurotiales</taxon>
        <taxon>Elaphomycetaceae</taxon>
        <taxon>Elaphomyces</taxon>
    </lineage>
</organism>
<feature type="compositionally biased region" description="Low complexity" evidence="1">
    <location>
        <begin position="412"/>
        <end position="424"/>
    </location>
</feature>
<feature type="domain" description="DnaJ homologue subfamily C member 28 conserved" evidence="2">
    <location>
        <begin position="259"/>
        <end position="330"/>
    </location>
</feature>
<feature type="compositionally biased region" description="Low complexity" evidence="1">
    <location>
        <begin position="375"/>
        <end position="391"/>
    </location>
</feature>
<dbReference type="PANTHER" id="PTHR39394:SF1">
    <property type="entry name" value="DNAJ HOMOLOGUE SUBFAMILY C MEMBER 28 CONSERVED DOMAIN-CONTAINING PROTEIN"/>
    <property type="match status" value="1"/>
</dbReference>
<feature type="region of interest" description="Disordered" evidence="1">
    <location>
        <begin position="37"/>
        <end position="78"/>
    </location>
</feature>
<protein>
    <recommendedName>
        <fullName evidence="2">DnaJ homologue subfamily C member 28 conserved domain-containing protein</fullName>
    </recommendedName>
</protein>
<feature type="region of interest" description="Disordered" evidence="1">
    <location>
        <begin position="375"/>
        <end position="435"/>
    </location>
</feature>
<keyword evidence="4" id="KW-1185">Reference proteome</keyword>
<dbReference type="InterPro" id="IPR018961">
    <property type="entry name" value="DnaJ_homolog_subfam-C_membr-28"/>
</dbReference>